<protein>
    <submittedName>
        <fullName evidence="2">Uncharacterized protein</fullName>
    </submittedName>
</protein>
<organism evidence="2 3">
    <name type="scientific">Tegillarca granosa</name>
    <name type="common">Malaysian cockle</name>
    <name type="synonym">Anadara granosa</name>
    <dbReference type="NCBI Taxonomy" id="220873"/>
    <lineage>
        <taxon>Eukaryota</taxon>
        <taxon>Metazoa</taxon>
        <taxon>Spiralia</taxon>
        <taxon>Lophotrochozoa</taxon>
        <taxon>Mollusca</taxon>
        <taxon>Bivalvia</taxon>
        <taxon>Autobranchia</taxon>
        <taxon>Pteriomorphia</taxon>
        <taxon>Arcoida</taxon>
        <taxon>Arcoidea</taxon>
        <taxon>Arcidae</taxon>
        <taxon>Tegillarca</taxon>
    </lineage>
</organism>
<name>A0ABQ9FGJ1_TEGGR</name>
<keyword evidence="3" id="KW-1185">Reference proteome</keyword>
<comment type="caution">
    <text evidence="2">The sequence shown here is derived from an EMBL/GenBank/DDBJ whole genome shotgun (WGS) entry which is preliminary data.</text>
</comment>
<reference evidence="2 3" key="1">
    <citation type="submission" date="2022-12" db="EMBL/GenBank/DDBJ databases">
        <title>Chromosome-level genome of Tegillarca granosa.</title>
        <authorList>
            <person name="Kim J."/>
        </authorList>
    </citation>
    <scope>NUCLEOTIDE SEQUENCE [LARGE SCALE GENOMIC DNA]</scope>
    <source>
        <strain evidence="2">Teg-2019</strain>
        <tissue evidence="2">Adductor muscle</tissue>
    </source>
</reference>
<feature type="region of interest" description="Disordered" evidence="1">
    <location>
        <begin position="45"/>
        <end position="65"/>
    </location>
</feature>
<evidence type="ECO:0000313" key="3">
    <source>
        <dbReference type="Proteomes" id="UP001217089"/>
    </source>
</evidence>
<dbReference type="Proteomes" id="UP001217089">
    <property type="component" value="Unassembled WGS sequence"/>
</dbReference>
<proteinExistence type="predicted"/>
<evidence type="ECO:0000313" key="2">
    <source>
        <dbReference type="EMBL" id="KAJ8316447.1"/>
    </source>
</evidence>
<gene>
    <name evidence="2" type="ORF">KUTeg_006461</name>
</gene>
<accession>A0ABQ9FGJ1</accession>
<evidence type="ECO:0000256" key="1">
    <source>
        <dbReference type="SAM" id="MobiDB-lite"/>
    </source>
</evidence>
<dbReference type="EMBL" id="JARBDR010000328">
    <property type="protein sequence ID" value="KAJ8316447.1"/>
    <property type="molecule type" value="Genomic_DNA"/>
</dbReference>
<sequence length="198" mass="22616">MSPKELWQTVHFSYGEELGLTSSDDDYVSPPVPVEEENMAELSTKISVDHTDSSDILNSPDGENHMDIESEDKVRYQLIHQAMENENVPTDFGDTTEDSEDLTAQREELSQLNADTLVRVILVVNYPKSQEEWVSLLKQQQLLHESEVDKWKEILSTSILLVDQMKSTLSQLKGSLENRYKTKDLYKAHTQSGNKDEL</sequence>